<evidence type="ECO:0000313" key="2">
    <source>
        <dbReference type="EMBL" id="MBB5046025.1"/>
    </source>
</evidence>
<dbReference type="AlphaFoldDB" id="A0A7W8DXR6"/>
<dbReference type="InterPro" id="IPR011600">
    <property type="entry name" value="Pept_C14_caspase"/>
</dbReference>
<organism evidence="2 3">
    <name type="scientific">Rhodopseudomonas rhenobacensis</name>
    <dbReference type="NCBI Taxonomy" id="87461"/>
    <lineage>
        <taxon>Bacteria</taxon>
        <taxon>Pseudomonadati</taxon>
        <taxon>Pseudomonadota</taxon>
        <taxon>Alphaproteobacteria</taxon>
        <taxon>Hyphomicrobiales</taxon>
        <taxon>Nitrobacteraceae</taxon>
        <taxon>Rhodopseudomonas</taxon>
    </lineage>
</organism>
<name>A0A7W8DXR6_9BRAD</name>
<dbReference type="Pfam" id="PF00656">
    <property type="entry name" value="Peptidase_C14"/>
    <property type="match status" value="1"/>
</dbReference>
<feature type="domain" description="Peptidase C14 caspase" evidence="1">
    <location>
        <begin position="56"/>
        <end position="271"/>
    </location>
</feature>
<accession>A0A7W8DXR6</accession>
<protein>
    <submittedName>
        <fullName evidence="2">Putative caspase-like protein</fullName>
    </submittedName>
</protein>
<proteinExistence type="predicted"/>
<keyword evidence="3" id="KW-1185">Reference proteome</keyword>
<sequence length="287" mass="29592">MTFGLFQISRRSITTAAALVGLVSLGIGAHAALIKRPLDAAPIAAQPSEVQGKASRLALLIGNGHYPDAGAPLAQPINDARALSAALRRDGFVVDVVEDATRDDIDRAVARLTARIAPEAVVMLYFGGYGIQAGRESYMIPVDAAIWKEADVRRSGVSIEAVLATLKAQGADAQLAVIDASRRNPYERRFRGFSHGLAPIEAPDNALVLSAASPGKVADDSAAPNSVLMAELLSALAQPGSAEAAFSKAKSAVAHASAGAQVPVLSSSLHGDVAFGRVEASAEKPGE</sequence>
<dbReference type="SUPFAM" id="SSF52129">
    <property type="entry name" value="Caspase-like"/>
    <property type="match status" value="1"/>
</dbReference>
<evidence type="ECO:0000313" key="3">
    <source>
        <dbReference type="Proteomes" id="UP000542353"/>
    </source>
</evidence>
<gene>
    <name evidence="2" type="ORF">HNR60_000767</name>
</gene>
<dbReference type="InterPro" id="IPR052039">
    <property type="entry name" value="Caspase-related_regulators"/>
</dbReference>
<dbReference type="Gene3D" id="3.40.50.1460">
    <property type="match status" value="1"/>
</dbReference>
<dbReference type="PANTHER" id="PTHR22576:SF37">
    <property type="entry name" value="MUCOSA-ASSOCIATED LYMPHOID TISSUE LYMPHOMA TRANSLOCATION PROTEIN 1"/>
    <property type="match status" value="1"/>
</dbReference>
<reference evidence="2 3" key="1">
    <citation type="submission" date="2020-08" db="EMBL/GenBank/DDBJ databases">
        <title>Genomic Encyclopedia of Type Strains, Phase IV (KMG-IV): sequencing the most valuable type-strain genomes for metagenomic binning, comparative biology and taxonomic classification.</title>
        <authorList>
            <person name="Goeker M."/>
        </authorList>
    </citation>
    <scope>NUCLEOTIDE SEQUENCE [LARGE SCALE GENOMIC DNA]</scope>
    <source>
        <strain evidence="2 3">DSM 12706</strain>
    </source>
</reference>
<dbReference type="GO" id="GO:0004197">
    <property type="term" value="F:cysteine-type endopeptidase activity"/>
    <property type="evidence" value="ECO:0007669"/>
    <property type="project" value="InterPro"/>
</dbReference>
<dbReference type="InterPro" id="IPR029030">
    <property type="entry name" value="Caspase-like_dom_sf"/>
</dbReference>
<evidence type="ECO:0000259" key="1">
    <source>
        <dbReference type="Pfam" id="PF00656"/>
    </source>
</evidence>
<comment type="caution">
    <text evidence="2">The sequence shown here is derived from an EMBL/GenBank/DDBJ whole genome shotgun (WGS) entry which is preliminary data.</text>
</comment>
<dbReference type="GO" id="GO:0006508">
    <property type="term" value="P:proteolysis"/>
    <property type="evidence" value="ECO:0007669"/>
    <property type="project" value="InterPro"/>
</dbReference>
<dbReference type="PANTHER" id="PTHR22576">
    <property type="entry name" value="MUCOSA ASSOCIATED LYMPHOID TISSUE LYMPHOMA TRANSLOCATION PROTEIN 1/PARACASPASE"/>
    <property type="match status" value="1"/>
</dbReference>
<dbReference type="EMBL" id="JACHIH010000003">
    <property type="protein sequence ID" value="MBB5046025.1"/>
    <property type="molecule type" value="Genomic_DNA"/>
</dbReference>
<dbReference type="Proteomes" id="UP000542353">
    <property type="component" value="Unassembled WGS sequence"/>
</dbReference>
<dbReference type="RefSeq" id="WP_184254472.1">
    <property type="nucleotide sequence ID" value="NZ_JACHIH010000003.1"/>
</dbReference>